<dbReference type="OrthoDB" id="7067800at2"/>
<dbReference type="RefSeq" id="WP_152203098.1">
    <property type="nucleotide sequence ID" value="NZ_VUKF01000022.1"/>
</dbReference>
<dbReference type="Proteomes" id="UP000451860">
    <property type="component" value="Unassembled WGS sequence"/>
</dbReference>
<name>A0A7J5UTJ7_9MICO</name>
<dbReference type="GO" id="GO:0004061">
    <property type="term" value="F:arylformamidase activity"/>
    <property type="evidence" value="ECO:0007669"/>
    <property type="project" value="InterPro"/>
</dbReference>
<comment type="caution">
    <text evidence="1">The sequence shown here is derived from an EMBL/GenBank/DDBJ whole genome shotgun (WGS) entry which is preliminary data.</text>
</comment>
<dbReference type="Pfam" id="PF04199">
    <property type="entry name" value="Cyclase"/>
    <property type="match status" value="1"/>
</dbReference>
<proteinExistence type="predicted"/>
<dbReference type="AlphaFoldDB" id="A0A7J5UTJ7"/>
<dbReference type="SUPFAM" id="SSF102198">
    <property type="entry name" value="Putative cyclase"/>
    <property type="match status" value="1"/>
</dbReference>
<protein>
    <submittedName>
        <fullName evidence="1">Cyclase family protein</fullName>
    </submittedName>
</protein>
<dbReference type="InterPro" id="IPR037175">
    <property type="entry name" value="KFase_sf"/>
</dbReference>
<reference evidence="1 2" key="1">
    <citation type="submission" date="2019-10" db="EMBL/GenBank/DDBJ databases">
        <title>Georgenia wutianyii sp. nov. and Georgenia yuyongxinii sp. nov. isolated from plateau pika (Ochotona curzoniae) in the Qinghai-Tibet plateau of China.</title>
        <authorList>
            <person name="Tian Z."/>
        </authorList>
    </citation>
    <scope>NUCLEOTIDE SEQUENCE [LARGE SCALE GENOMIC DNA]</scope>
    <source>
        <strain evidence="1 2">DSM 21501</strain>
    </source>
</reference>
<evidence type="ECO:0000313" key="2">
    <source>
        <dbReference type="Proteomes" id="UP000451860"/>
    </source>
</evidence>
<accession>A0A7J5UTJ7</accession>
<dbReference type="PANTHER" id="PTHR34861">
    <property type="match status" value="1"/>
</dbReference>
<dbReference type="InterPro" id="IPR007325">
    <property type="entry name" value="KFase/CYL"/>
</dbReference>
<sequence>MLTIAHDAEMASRLLDVDHRFQAYDLAHEFTTGMPHPSRHPGYQHSLQRRHGDVIRADNTSSASDLISTGTHIGTHVDALSHYSCGGRMFGGVDATVAQEGGRFSEHGAEAIPVFLTRGLLLDVPGWLGVDVCPETFVITADHLEQLVGGEGAIRPGDVVLIRTGWEQHFTAQPQRYLSNPAGIPGVDGSAAEWLAAQGVSAVGSDTAAFDAIPPANGRLFDLPAHKVLLVDHGIHIIENLRLAELADARAREFLFVMTPLKYAGATASPVRPIACVPSSGA</sequence>
<dbReference type="EMBL" id="WHJE01000007">
    <property type="protein sequence ID" value="KAE8765614.1"/>
    <property type="molecule type" value="Genomic_DNA"/>
</dbReference>
<dbReference type="GO" id="GO:0019441">
    <property type="term" value="P:L-tryptophan catabolic process to kynurenine"/>
    <property type="evidence" value="ECO:0007669"/>
    <property type="project" value="InterPro"/>
</dbReference>
<evidence type="ECO:0000313" key="1">
    <source>
        <dbReference type="EMBL" id="KAE8765614.1"/>
    </source>
</evidence>
<gene>
    <name evidence="1" type="ORF">GB883_02925</name>
</gene>
<organism evidence="1 2">
    <name type="scientific">Georgenia thermotolerans</name>
    <dbReference type="NCBI Taxonomy" id="527326"/>
    <lineage>
        <taxon>Bacteria</taxon>
        <taxon>Bacillati</taxon>
        <taxon>Actinomycetota</taxon>
        <taxon>Actinomycetes</taxon>
        <taxon>Micrococcales</taxon>
        <taxon>Bogoriellaceae</taxon>
        <taxon>Georgenia</taxon>
    </lineage>
</organism>
<dbReference type="PANTHER" id="PTHR34861:SF10">
    <property type="entry name" value="CYCLASE"/>
    <property type="match status" value="1"/>
</dbReference>
<keyword evidence="2" id="KW-1185">Reference proteome</keyword>
<dbReference type="Gene3D" id="3.50.30.50">
    <property type="entry name" value="Putative cyclase"/>
    <property type="match status" value="1"/>
</dbReference>